<dbReference type="RefSeq" id="WP_092016783.1">
    <property type="nucleotide sequence ID" value="NZ_LT629766.1"/>
</dbReference>
<sequence>MPSFSTQIRPDHHRAVVRRIGRRRNPLRWITACVCILALALSGCTTPRGASGPAADTDNQIVIGAEQEPDCADWIATCAAAIWGSYTMRQPTLPRAFVTREVKGQWMLTPSNLLAGEPEVTVTDSGKQVITYRIAPEARWSDGTPITGKDFEYTGLQIRDGEDVFDKSGYSEIESIDAVDEKTAVVTLGSEYGAWKKLFSGDYSVLPAHLLEGKDRSAMMKDGYSFSGGPWKIESWIKGTSVTLVPNDNYWGVKPELDRVTFQFITDTAAAFLALKSGQVQALYPTPQFDALSQIEAGVPNTDIIVDTESGNLEAMWLNNDAFPFDDVAVRQAFAHAIDRPAIVERLYGRLGVDETQESLLTPLNGTFAAADFARYTKDPGRVEELMTEAGWERNSEGIWAKDGKTASFRITSQAGNQRRELTEQILQKQAAEAGFDMTIANVAPAALFVDVAPKGEYEVGLWTLIDTVPEPSLDGILTSDSVPSEDNGFSGINFTRTSVDGLDGLLDTVARSTDRQERISASTKAEKLIAEAVPAIPIDTVPNIVMTTDRLHGPIRNNPSEGPFWNLEQWSLAGQEGRS</sequence>
<dbReference type="InterPro" id="IPR039424">
    <property type="entry name" value="SBP_5"/>
</dbReference>
<evidence type="ECO:0000256" key="1">
    <source>
        <dbReference type="ARBA" id="ARBA00005695"/>
    </source>
</evidence>
<dbReference type="Proteomes" id="UP000199597">
    <property type="component" value="Chromosome I"/>
</dbReference>
<gene>
    <name evidence="5" type="ORF">SAMN04489752_3539</name>
</gene>
<name>A0A1H1Y3I8_9MICO</name>
<evidence type="ECO:0000313" key="5">
    <source>
        <dbReference type="EMBL" id="SDT16078.1"/>
    </source>
</evidence>
<protein>
    <submittedName>
        <fullName evidence="5">Peptide/nickel transport system substrate-binding protein</fullName>
    </submittedName>
</protein>
<dbReference type="Gene3D" id="3.40.190.10">
    <property type="entry name" value="Periplasmic binding protein-like II"/>
    <property type="match status" value="1"/>
</dbReference>
<reference evidence="6" key="1">
    <citation type="submission" date="2016-10" db="EMBL/GenBank/DDBJ databases">
        <authorList>
            <person name="Varghese N."/>
            <person name="Submissions S."/>
        </authorList>
    </citation>
    <scope>NUCLEOTIDE SEQUENCE [LARGE SCALE GENOMIC DNA]</scope>
    <source>
        <strain evidence="6">DSM 23676</strain>
    </source>
</reference>
<dbReference type="CDD" id="cd08501">
    <property type="entry name" value="PBP2_Lpqw"/>
    <property type="match status" value="1"/>
</dbReference>
<evidence type="ECO:0000256" key="2">
    <source>
        <dbReference type="ARBA" id="ARBA00022448"/>
    </source>
</evidence>
<dbReference type="Pfam" id="PF00496">
    <property type="entry name" value="SBP_bac_5"/>
    <property type="match status" value="1"/>
</dbReference>
<dbReference type="Gene3D" id="3.10.105.10">
    <property type="entry name" value="Dipeptide-binding Protein, Domain 3"/>
    <property type="match status" value="1"/>
</dbReference>
<dbReference type="GO" id="GO:0015833">
    <property type="term" value="P:peptide transport"/>
    <property type="evidence" value="ECO:0007669"/>
    <property type="project" value="TreeGrafter"/>
</dbReference>
<evidence type="ECO:0000256" key="3">
    <source>
        <dbReference type="ARBA" id="ARBA00022729"/>
    </source>
</evidence>
<dbReference type="GO" id="GO:0042597">
    <property type="term" value="C:periplasmic space"/>
    <property type="evidence" value="ECO:0007669"/>
    <property type="project" value="UniProtKB-ARBA"/>
</dbReference>
<dbReference type="OrthoDB" id="7888869at2"/>
<dbReference type="GO" id="GO:0043190">
    <property type="term" value="C:ATP-binding cassette (ABC) transporter complex"/>
    <property type="evidence" value="ECO:0007669"/>
    <property type="project" value="InterPro"/>
</dbReference>
<keyword evidence="6" id="KW-1185">Reference proteome</keyword>
<feature type="domain" description="Solute-binding protein family 5" evidence="4">
    <location>
        <begin position="124"/>
        <end position="472"/>
    </location>
</feature>
<dbReference type="PIRSF" id="PIRSF002741">
    <property type="entry name" value="MppA"/>
    <property type="match status" value="1"/>
</dbReference>
<keyword evidence="2" id="KW-0813">Transport</keyword>
<dbReference type="SUPFAM" id="SSF53850">
    <property type="entry name" value="Periplasmic binding protein-like II"/>
    <property type="match status" value="1"/>
</dbReference>
<dbReference type="InterPro" id="IPR030678">
    <property type="entry name" value="Peptide/Ni-bd"/>
</dbReference>
<evidence type="ECO:0000313" key="6">
    <source>
        <dbReference type="Proteomes" id="UP000199597"/>
    </source>
</evidence>
<dbReference type="PANTHER" id="PTHR30290:SF9">
    <property type="entry name" value="OLIGOPEPTIDE-BINDING PROTEIN APPA"/>
    <property type="match status" value="1"/>
</dbReference>
<organism evidence="5 6">
    <name type="scientific">Brevibacterium siliguriense</name>
    <dbReference type="NCBI Taxonomy" id="1136497"/>
    <lineage>
        <taxon>Bacteria</taxon>
        <taxon>Bacillati</taxon>
        <taxon>Actinomycetota</taxon>
        <taxon>Actinomycetes</taxon>
        <taxon>Micrococcales</taxon>
        <taxon>Brevibacteriaceae</taxon>
        <taxon>Brevibacterium</taxon>
    </lineage>
</organism>
<dbReference type="AlphaFoldDB" id="A0A1H1Y3I8"/>
<dbReference type="STRING" id="1136497.SAMN04489752_3539"/>
<proteinExistence type="inferred from homology"/>
<accession>A0A1H1Y3I8</accession>
<comment type="similarity">
    <text evidence="1">Belongs to the bacterial solute-binding protein 5 family.</text>
</comment>
<dbReference type="GO" id="GO:1904680">
    <property type="term" value="F:peptide transmembrane transporter activity"/>
    <property type="evidence" value="ECO:0007669"/>
    <property type="project" value="TreeGrafter"/>
</dbReference>
<dbReference type="InterPro" id="IPR000914">
    <property type="entry name" value="SBP_5_dom"/>
</dbReference>
<keyword evidence="3" id="KW-0732">Signal</keyword>
<dbReference type="EMBL" id="LT629766">
    <property type="protein sequence ID" value="SDT16078.1"/>
    <property type="molecule type" value="Genomic_DNA"/>
</dbReference>
<evidence type="ECO:0000259" key="4">
    <source>
        <dbReference type="Pfam" id="PF00496"/>
    </source>
</evidence>
<dbReference type="PANTHER" id="PTHR30290">
    <property type="entry name" value="PERIPLASMIC BINDING COMPONENT OF ABC TRANSPORTER"/>
    <property type="match status" value="1"/>
</dbReference>